<evidence type="ECO:0000313" key="1">
    <source>
        <dbReference type="EMBL" id="VVD31146.1"/>
    </source>
</evidence>
<reference evidence="1 2" key="1">
    <citation type="submission" date="2019-08" db="EMBL/GenBank/DDBJ databases">
        <authorList>
            <person name="Herpell B J."/>
        </authorList>
    </citation>
    <scope>NUCLEOTIDE SEQUENCE [LARGE SCALE GENOMIC DNA]</scope>
    <source>
        <strain evidence="2">Msb3</strain>
        <plasmid evidence="1 2">pII</plasmid>
    </source>
</reference>
<accession>A0A5Q4ZIF1</accession>
<dbReference type="Proteomes" id="UP000325811">
    <property type="component" value="Plasmid pII"/>
</dbReference>
<dbReference type="EMBL" id="LR699556">
    <property type="protein sequence ID" value="VVD31146.1"/>
    <property type="molecule type" value="Genomic_DNA"/>
</dbReference>
<sequence>MSALHSLARRHRFINPRIITLYYCDFHNAAGLDGLLHKDFKFSTCNT</sequence>
<dbReference type="AlphaFoldDB" id="A0A5Q4ZIF1"/>
<keyword evidence="1" id="KW-0614">Plasmid</keyword>
<name>A0A5Q4ZIF1_9BURK</name>
<dbReference type="KEGG" id="pdio:PDMSB3_0022.3"/>
<proteinExistence type="predicted"/>
<gene>
    <name evidence="1" type="ORF">PDMSB3_0022</name>
</gene>
<keyword evidence="2" id="KW-1185">Reference proteome</keyword>
<evidence type="ECO:0000313" key="2">
    <source>
        <dbReference type="Proteomes" id="UP000325811"/>
    </source>
</evidence>
<organism evidence="1 2">
    <name type="scientific">Paraburkholderia dioscoreae</name>
    <dbReference type="NCBI Taxonomy" id="2604047"/>
    <lineage>
        <taxon>Bacteria</taxon>
        <taxon>Pseudomonadati</taxon>
        <taxon>Pseudomonadota</taxon>
        <taxon>Betaproteobacteria</taxon>
        <taxon>Burkholderiales</taxon>
        <taxon>Burkholderiaceae</taxon>
        <taxon>Paraburkholderia</taxon>
    </lineage>
</organism>
<geneLocation type="plasmid" evidence="1 2">
    <name>pII</name>
</geneLocation>
<protein>
    <submittedName>
        <fullName evidence="1">Uncharacterized protein</fullName>
    </submittedName>
</protein>